<sequence length="97" mass="10687">MMDRAWWRAGPAPAVRSDCVRQRAAVLRSKGERRRDGEVGGCTVNCPGRAASPDNGVDLEHHSVWKDSKARPLGVRLPLDGREVRETVVAPGYIWAP</sequence>
<organism evidence="1 2">
    <name type="scientific">Pleurodeles waltl</name>
    <name type="common">Iberian ribbed newt</name>
    <dbReference type="NCBI Taxonomy" id="8319"/>
    <lineage>
        <taxon>Eukaryota</taxon>
        <taxon>Metazoa</taxon>
        <taxon>Chordata</taxon>
        <taxon>Craniata</taxon>
        <taxon>Vertebrata</taxon>
        <taxon>Euteleostomi</taxon>
        <taxon>Amphibia</taxon>
        <taxon>Batrachia</taxon>
        <taxon>Caudata</taxon>
        <taxon>Salamandroidea</taxon>
        <taxon>Salamandridae</taxon>
        <taxon>Pleurodelinae</taxon>
        <taxon>Pleurodeles</taxon>
    </lineage>
</organism>
<dbReference type="AlphaFoldDB" id="A0AAV7T4P4"/>
<comment type="caution">
    <text evidence="1">The sequence shown here is derived from an EMBL/GenBank/DDBJ whole genome shotgun (WGS) entry which is preliminary data.</text>
</comment>
<evidence type="ECO:0000313" key="1">
    <source>
        <dbReference type="EMBL" id="KAJ1171346.1"/>
    </source>
</evidence>
<accession>A0AAV7T4P4</accession>
<dbReference type="EMBL" id="JANPWB010000007">
    <property type="protein sequence ID" value="KAJ1171346.1"/>
    <property type="molecule type" value="Genomic_DNA"/>
</dbReference>
<protein>
    <submittedName>
        <fullName evidence="1">Uncharacterized protein</fullName>
    </submittedName>
</protein>
<reference evidence="1" key="1">
    <citation type="journal article" date="2022" name="bioRxiv">
        <title>Sequencing and chromosome-scale assembly of the giantPleurodeles waltlgenome.</title>
        <authorList>
            <person name="Brown T."/>
            <person name="Elewa A."/>
            <person name="Iarovenko S."/>
            <person name="Subramanian E."/>
            <person name="Araus A.J."/>
            <person name="Petzold A."/>
            <person name="Susuki M."/>
            <person name="Suzuki K.-i.T."/>
            <person name="Hayashi T."/>
            <person name="Toyoda A."/>
            <person name="Oliveira C."/>
            <person name="Osipova E."/>
            <person name="Leigh N.D."/>
            <person name="Simon A."/>
            <person name="Yun M.H."/>
        </authorList>
    </citation>
    <scope>NUCLEOTIDE SEQUENCE</scope>
    <source>
        <strain evidence="1">20211129_DDA</strain>
        <tissue evidence="1">Liver</tissue>
    </source>
</reference>
<evidence type="ECO:0000313" key="2">
    <source>
        <dbReference type="Proteomes" id="UP001066276"/>
    </source>
</evidence>
<dbReference type="Proteomes" id="UP001066276">
    <property type="component" value="Chromosome 4_1"/>
</dbReference>
<name>A0AAV7T4P4_PLEWA</name>
<keyword evidence="2" id="KW-1185">Reference proteome</keyword>
<proteinExistence type="predicted"/>
<gene>
    <name evidence="1" type="ORF">NDU88_003209</name>
</gene>